<dbReference type="RefSeq" id="XP_013258459.1">
    <property type="nucleotide sequence ID" value="XM_013403005.1"/>
</dbReference>
<evidence type="ECO:0000256" key="3">
    <source>
        <dbReference type="ARBA" id="ARBA00023125"/>
    </source>
</evidence>
<reference evidence="7 8" key="1">
    <citation type="submission" date="2013-03" db="EMBL/GenBank/DDBJ databases">
        <title>The Genome Sequence of Exophiala aquamarina CBS 119918.</title>
        <authorList>
            <consortium name="The Broad Institute Genomics Platform"/>
            <person name="Cuomo C."/>
            <person name="de Hoog S."/>
            <person name="Gorbushina A."/>
            <person name="Walker B."/>
            <person name="Young S.K."/>
            <person name="Zeng Q."/>
            <person name="Gargeya S."/>
            <person name="Fitzgerald M."/>
            <person name="Haas B."/>
            <person name="Abouelleil A."/>
            <person name="Allen A.W."/>
            <person name="Alvarado L."/>
            <person name="Arachchi H.M."/>
            <person name="Berlin A.M."/>
            <person name="Chapman S.B."/>
            <person name="Gainer-Dewar J."/>
            <person name="Goldberg J."/>
            <person name="Griggs A."/>
            <person name="Gujja S."/>
            <person name="Hansen M."/>
            <person name="Howarth C."/>
            <person name="Imamovic A."/>
            <person name="Ireland A."/>
            <person name="Larimer J."/>
            <person name="McCowan C."/>
            <person name="Murphy C."/>
            <person name="Pearson M."/>
            <person name="Poon T.W."/>
            <person name="Priest M."/>
            <person name="Roberts A."/>
            <person name="Saif S."/>
            <person name="Shea T."/>
            <person name="Sisk P."/>
            <person name="Sykes S."/>
            <person name="Wortman J."/>
            <person name="Nusbaum C."/>
            <person name="Birren B."/>
        </authorList>
    </citation>
    <scope>NUCLEOTIDE SEQUENCE [LARGE SCALE GENOMIC DNA]</scope>
    <source>
        <strain evidence="7 8">CBS 119918</strain>
    </source>
</reference>
<evidence type="ECO:0000313" key="7">
    <source>
        <dbReference type="EMBL" id="KEF55869.1"/>
    </source>
</evidence>
<organism evidence="7 8">
    <name type="scientific">Exophiala aquamarina CBS 119918</name>
    <dbReference type="NCBI Taxonomy" id="1182545"/>
    <lineage>
        <taxon>Eukaryota</taxon>
        <taxon>Fungi</taxon>
        <taxon>Dikarya</taxon>
        <taxon>Ascomycota</taxon>
        <taxon>Pezizomycotina</taxon>
        <taxon>Eurotiomycetes</taxon>
        <taxon>Chaetothyriomycetidae</taxon>
        <taxon>Chaetothyriales</taxon>
        <taxon>Herpotrichiellaceae</taxon>
        <taxon>Exophiala</taxon>
    </lineage>
</organism>
<evidence type="ECO:0000256" key="2">
    <source>
        <dbReference type="ARBA" id="ARBA00023015"/>
    </source>
</evidence>
<dbReference type="GeneID" id="25282363"/>
<dbReference type="PANTHER" id="PTHR37534">
    <property type="entry name" value="TRANSCRIPTIONAL ACTIVATOR PROTEIN UGA3"/>
    <property type="match status" value="1"/>
</dbReference>
<keyword evidence="4" id="KW-0804">Transcription</keyword>
<comment type="caution">
    <text evidence="7">The sequence shown here is derived from an EMBL/GenBank/DDBJ whole genome shotgun (WGS) entry which is preliminary data.</text>
</comment>
<comment type="subcellular location">
    <subcellularLocation>
        <location evidence="1">Nucleus</location>
    </subcellularLocation>
</comment>
<keyword evidence="2" id="KW-0805">Transcription regulation</keyword>
<dbReference type="AlphaFoldDB" id="A0A072P6Y7"/>
<dbReference type="GO" id="GO:0005634">
    <property type="term" value="C:nucleus"/>
    <property type="evidence" value="ECO:0007669"/>
    <property type="project" value="UniProtKB-SubCell"/>
</dbReference>
<dbReference type="VEuPathDB" id="FungiDB:A1O9_07449"/>
<sequence>MQEETTNRKKKCDLRKPKCDNCSHLGLECAGYKQRVLWEDDPVRHGIKRRGPRKSQQRRSEFTSAISHAHKSCIDEIYASVEGSTCDRNYLARTLTTEPQHEDFHTLFDTLETDLPYSVSSPDTFESFTISVPSRIETSCTTDLPVVVAPPKLFKSPNNNVLSPVEHLLWDYYVNVFSRSYPTCSDANNPFLSCLIPIAFQYPPVRQILLALAALQAKHVFYGTIEQEMHRLRRNALEACQNVSQSASGSQLLAGDTQFPNTNTHFGFSGAMLLLGRSEKLFLVTIAALMILFAKLSGAPYESIRSHMDFAREYFVFEETFGSDLKSISQTPLYVFLHSLVSYNEMLVRLVMRKPLLETGKMPLRVQPSSDQSTRPQKTFLTLLSRTIEMVEEVSFAEFDEWDGNLDFIPSYSMNSGRSDSSPLPQPMNEYPDLDEDFTIQEIYRAAGRIYYLQQVRDRWSGPYASTTVGVPPRAAQNQIDTLASHAMDLLRTLAENTRYNTALLLPLGIIGPELRSSSNRAFLLSKLDSLHQTLYFDHYSAFSRDLILSWAKVDAEERPNYPLSSQNWLRNRSVLLIG</sequence>
<dbReference type="HOGENOM" id="CLU_484875_0_0_1"/>
<keyword evidence="3" id="KW-0238">DNA-binding</keyword>
<feature type="domain" description="Zn(2)-C6 fungal-type" evidence="6">
    <location>
        <begin position="7"/>
        <end position="36"/>
    </location>
</feature>
<dbReference type="EMBL" id="AMGV01000006">
    <property type="protein sequence ID" value="KEF55869.1"/>
    <property type="molecule type" value="Genomic_DNA"/>
</dbReference>
<evidence type="ECO:0000313" key="8">
    <source>
        <dbReference type="Proteomes" id="UP000027920"/>
    </source>
</evidence>
<dbReference type="InterPro" id="IPR036864">
    <property type="entry name" value="Zn2-C6_fun-type_DNA-bd_sf"/>
</dbReference>
<keyword evidence="5" id="KW-0539">Nucleus</keyword>
<dbReference type="GO" id="GO:0003677">
    <property type="term" value="F:DNA binding"/>
    <property type="evidence" value="ECO:0007669"/>
    <property type="project" value="UniProtKB-KW"/>
</dbReference>
<dbReference type="PANTHER" id="PTHR37534:SF46">
    <property type="entry name" value="ZN(II)2CYS6 TRANSCRIPTION FACTOR (EUROFUNG)"/>
    <property type="match status" value="1"/>
</dbReference>
<dbReference type="STRING" id="1182545.A0A072P6Y7"/>
<dbReference type="Pfam" id="PF11951">
    <property type="entry name" value="Fungal_trans_2"/>
    <property type="match status" value="1"/>
</dbReference>
<evidence type="ECO:0000256" key="5">
    <source>
        <dbReference type="ARBA" id="ARBA00023242"/>
    </source>
</evidence>
<evidence type="ECO:0000256" key="1">
    <source>
        <dbReference type="ARBA" id="ARBA00004123"/>
    </source>
</evidence>
<dbReference type="GO" id="GO:0008270">
    <property type="term" value="F:zinc ion binding"/>
    <property type="evidence" value="ECO:0007669"/>
    <property type="project" value="InterPro"/>
</dbReference>
<accession>A0A072P6Y7</accession>
<proteinExistence type="predicted"/>
<dbReference type="Pfam" id="PF00172">
    <property type="entry name" value="Zn_clus"/>
    <property type="match status" value="1"/>
</dbReference>
<protein>
    <recommendedName>
        <fullName evidence="6">Zn(2)-C6 fungal-type domain-containing protein</fullName>
    </recommendedName>
</protein>
<name>A0A072P6Y7_9EURO</name>
<evidence type="ECO:0000259" key="6">
    <source>
        <dbReference type="Pfam" id="PF00172"/>
    </source>
</evidence>
<gene>
    <name evidence="7" type="ORF">A1O9_07449</name>
</gene>
<dbReference type="OrthoDB" id="3251668at2759"/>
<dbReference type="CDD" id="cd00067">
    <property type="entry name" value="GAL4"/>
    <property type="match status" value="1"/>
</dbReference>
<dbReference type="Proteomes" id="UP000027920">
    <property type="component" value="Unassembled WGS sequence"/>
</dbReference>
<dbReference type="InterPro" id="IPR001138">
    <property type="entry name" value="Zn2Cys6_DnaBD"/>
</dbReference>
<keyword evidence="8" id="KW-1185">Reference proteome</keyword>
<dbReference type="SUPFAM" id="SSF57701">
    <property type="entry name" value="Zn2/Cys6 DNA-binding domain"/>
    <property type="match status" value="1"/>
</dbReference>
<dbReference type="GO" id="GO:0000981">
    <property type="term" value="F:DNA-binding transcription factor activity, RNA polymerase II-specific"/>
    <property type="evidence" value="ECO:0007669"/>
    <property type="project" value="InterPro"/>
</dbReference>
<evidence type="ECO:0000256" key="4">
    <source>
        <dbReference type="ARBA" id="ARBA00023163"/>
    </source>
</evidence>
<dbReference type="InterPro" id="IPR021858">
    <property type="entry name" value="Fun_TF"/>
</dbReference>